<feature type="compositionally biased region" description="Polar residues" evidence="1">
    <location>
        <begin position="19"/>
        <end position="41"/>
    </location>
</feature>
<evidence type="ECO:0000313" key="3">
    <source>
        <dbReference type="Proteomes" id="UP000799440"/>
    </source>
</evidence>
<dbReference type="EMBL" id="MU006561">
    <property type="protein sequence ID" value="KAF2751993.1"/>
    <property type="molecule type" value="Genomic_DNA"/>
</dbReference>
<reference evidence="2" key="1">
    <citation type="journal article" date="2020" name="Stud. Mycol.">
        <title>101 Dothideomycetes genomes: a test case for predicting lifestyles and emergence of pathogens.</title>
        <authorList>
            <person name="Haridas S."/>
            <person name="Albert R."/>
            <person name="Binder M."/>
            <person name="Bloem J."/>
            <person name="Labutti K."/>
            <person name="Salamov A."/>
            <person name="Andreopoulos B."/>
            <person name="Baker S."/>
            <person name="Barry K."/>
            <person name="Bills G."/>
            <person name="Bluhm B."/>
            <person name="Cannon C."/>
            <person name="Castanera R."/>
            <person name="Culley D."/>
            <person name="Daum C."/>
            <person name="Ezra D."/>
            <person name="Gonzalez J."/>
            <person name="Henrissat B."/>
            <person name="Kuo A."/>
            <person name="Liang C."/>
            <person name="Lipzen A."/>
            <person name="Lutzoni F."/>
            <person name="Magnuson J."/>
            <person name="Mondo S."/>
            <person name="Nolan M."/>
            <person name="Ohm R."/>
            <person name="Pangilinan J."/>
            <person name="Park H.-J."/>
            <person name="Ramirez L."/>
            <person name="Alfaro M."/>
            <person name="Sun H."/>
            <person name="Tritt A."/>
            <person name="Yoshinaga Y."/>
            <person name="Zwiers L.-H."/>
            <person name="Turgeon B."/>
            <person name="Goodwin S."/>
            <person name="Spatafora J."/>
            <person name="Crous P."/>
            <person name="Grigoriev I."/>
        </authorList>
    </citation>
    <scope>NUCLEOTIDE SEQUENCE</scope>
    <source>
        <strain evidence="2">CBS 119925</strain>
    </source>
</reference>
<feature type="non-terminal residue" evidence="2">
    <location>
        <position position="1"/>
    </location>
</feature>
<dbReference type="AlphaFoldDB" id="A0A6A6VP80"/>
<evidence type="ECO:0000313" key="2">
    <source>
        <dbReference type="EMBL" id="KAF2751993.1"/>
    </source>
</evidence>
<keyword evidence="3" id="KW-1185">Reference proteome</keyword>
<dbReference type="Proteomes" id="UP000799440">
    <property type="component" value="Unassembled WGS sequence"/>
</dbReference>
<organism evidence="2 3">
    <name type="scientific">Sporormia fimetaria CBS 119925</name>
    <dbReference type="NCBI Taxonomy" id="1340428"/>
    <lineage>
        <taxon>Eukaryota</taxon>
        <taxon>Fungi</taxon>
        <taxon>Dikarya</taxon>
        <taxon>Ascomycota</taxon>
        <taxon>Pezizomycotina</taxon>
        <taxon>Dothideomycetes</taxon>
        <taxon>Pleosporomycetidae</taxon>
        <taxon>Pleosporales</taxon>
        <taxon>Sporormiaceae</taxon>
        <taxon>Sporormia</taxon>
    </lineage>
</organism>
<proteinExistence type="predicted"/>
<name>A0A6A6VP80_9PLEO</name>
<gene>
    <name evidence="2" type="ORF">M011DRAFT_498433</name>
</gene>
<sequence>EEVIARGLAEPLEDRSQPHPFQSNEEAQSTVTELSQGTSTSQQIYDRRIQKFHDELLDPLFHGMQSVGQEQMAYFEVFLEQEKVSPKFRRCLKLLPPEDLAVVDSYVDGFRDHRQYLASAVFLGFPRFCEMILAYIELDHERFDTLRLPTEYTSCTSIESAVKGACIRAEHVVFERVFDEMFRPENTWVFHCKRLWDMHICRMEFITQLKAAVCQLALTRAPAPAGEGGTSTEAGHSCNAPIPLSEALRCQLEGCTRLLDPNVFICRADREPDAVRPVAIEPQPLFSKRETRCTPRRFLVWMDDYNAFRFSVHEVTGPMGARLTEEFLIDYYRGRAQAQGSPGHHHILAEYQYLSETAEPEVLQKPEHAQIKRQSIQVGTAEGRVQTLGGMAECVPVVDSMEFDIAFE</sequence>
<protein>
    <submittedName>
        <fullName evidence="2">Uncharacterized protein</fullName>
    </submittedName>
</protein>
<accession>A0A6A6VP80</accession>
<feature type="region of interest" description="Disordered" evidence="1">
    <location>
        <begin position="1"/>
        <end position="41"/>
    </location>
</feature>
<evidence type="ECO:0000256" key="1">
    <source>
        <dbReference type="SAM" id="MobiDB-lite"/>
    </source>
</evidence>